<dbReference type="EMBL" id="LKEB01000028">
    <property type="protein sequence ID" value="ROW10703.1"/>
    <property type="molecule type" value="Genomic_DNA"/>
</dbReference>
<organism evidence="1 2">
    <name type="scientific">Cytospora leucostoma</name>
    <dbReference type="NCBI Taxonomy" id="1230097"/>
    <lineage>
        <taxon>Eukaryota</taxon>
        <taxon>Fungi</taxon>
        <taxon>Dikarya</taxon>
        <taxon>Ascomycota</taxon>
        <taxon>Pezizomycotina</taxon>
        <taxon>Sordariomycetes</taxon>
        <taxon>Sordariomycetidae</taxon>
        <taxon>Diaporthales</taxon>
        <taxon>Cytosporaceae</taxon>
        <taxon>Cytospora</taxon>
    </lineage>
</organism>
<dbReference type="GO" id="GO:0005737">
    <property type="term" value="C:cytoplasm"/>
    <property type="evidence" value="ECO:0007669"/>
    <property type="project" value="TreeGrafter"/>
</dbReference>
<dbReference type="PANTHER" id="PTHR48100">
    <property type="entry name" value="BROAD-SPECIFICITY PHOSPHATASE YOR283W-RELATED"/>
    <property type="match status" value="1"/>
</dbReference>
<dbReference type="Gene3D" id="3.40.50.1240">
    <property type="entry name" value="Phosphoglycerate mutase-like"/>
    <property type="match status" value="1"/>
</dbReference>
<evidence type="ECO:0000313" key="2">
    <source>
        <dbReference type="Proteomes" id="UP000285146"/>
    </source>
</evidence>
<evidence type="ECO:0000313" key="1">
    <source>
        <dbReference type="EMBL" id="ROW10703.1"/>
    </source>
</evidence>
<dbReference type="PANTHER" id="PTHR48100:SF1">
    <property type="entry name" value="HISTIDINE PHOSPHATASE FAMILY PROTEIN-RELATED"/>
    <property type="match status" value="1"/>
</dbReference>
<dbReference type="InterPro" id="IPR050275">
    <property type="entry name" value="PGM_Phosphatase"/>
</dbReference>
<reference evidence="1 2" key="1">
    <citation type="submission" date="2015-09" db="EMBL/GenBank/DDBJ databases">
        <title>Host preference determinants of Valsa canker pathogens revealed by comparative genomics.</title>
        <authorList>
            <person name="Yin Z."/>
            <person name="Huang L."/>
        </authorList>
    </citation>
    <scope>NUCLEOTIDE SEQUENCE [LARGE SCALE GENOMIC DNA]</scope>
    <source>
        <strain evidence="1 2">SXYLt</strain>
    </source>
</reference>
<dbReference type="SMART" id="SM00855">
    <property type="entry name" value="PGAM"/>
    <property type="match status" value="1"/>
</dbReference>
<dbReference type="CDD" id="cd07067">
    <property type="entry name" value="HP_PGM_like"/>
    <property type="match status" value="1"/>
</dbReference>
<keyword evidence="2" id="KW-1185">Reference proteome</keyword>
<accession>A0A423X455</accession>
<dbReference type="FunCoup" id="A0A423X455">
    <property type="interactions" value="166"/>
</dbReference>
<comment type="caution">
    <text evidence="1">The sequence shown here is derived from an EMBL/GenBank/DDBJ whole genome shotgun (WGS) entry which is preliminary data.</text>
</comment>
<dbReference type="InterPro" id="IPR029033">
    <property type="entry name" value="His_PPase_superfam"/>
</dbReference>
<dbReference type="Proteomes" id="UP000285146">
    <property type="component" value="Unassembled WGS sequence"/>
</dbReference>
<dbReference type="AlphaFoldDB" id="A0A423X455"/>
<dbReference type="InParanoid" id="A0A423X455"/>
<dbReference type="OrthoDB" id="496981at2759"/>
<evidence type="ECO:0008006" key="3">
    <source>
        <dbReference type="Google" id="ProtNLM"/>
    </source>
</evidence>
<sequence>MPGTRYSKFTAISGYFEHDNEPEGPQFRAVTTYNLGLLHRYYSPDGTLNPIEECTQWDRFMKQLDHLNREGKSKYMLFYVVRHGQGYHNVKEDEVGREDWEDHWARLDGDGSATWFDAHLTEKGKEQAAAINTFLRTSVVENGLPVPMRHYTSPLSRCLETTRIAFADLETASIKEKPETVIKEDLRERLGIHTCDRRRTRSWIHENYPDYNIDAGFTENDELWKPDRRESLDEHTLRINNLLTDIFEDNPGPVVSLSTHAGTIGALYAATGHREVRVATGVVVPVLVKADLEG</sequence>
<protein>
    <recommendedName>
        <fullName evidence="3">Phosphoglycerate mutase</fullName>
    </recommendedName>
</protein>
<name>A0A423X455_9PEZI</name>
<dbReference type="InterPro" id="IPR013078">
    <property type="entry name" value="His_Pase_superF_clade-1"/>
</dbReference>
<dbReference type="SUPFAM" id="SSF53254">
    <property type="entry name" value="Phosphoglycerate mutase-like"/>
    <property type="match status" value="1"/>
</dbReference>
<gene>
    <name evidence="1" type="ORF">VPNG_05130</name>
</gene>
<dbReference type="Pfam" id="PF00300">
    <property type="entry name" value="His_Phos_1"/>
    <property type="match status" value="1"/>
</dbReference>
<proteinExistence type="predicted"/>
<dbReference type="GO" id="GO:0016791">
    <property type="term" value="F:phosphatase activity"/>
    <property type="evidence" value="ECO:0007669"/>
    <property type="project" value="TreeGrafter"/>
</dbReference>